<dbReference type="EC" id="3.1.3.7" evidence="3"/>
<dbReference type="NCBIfam" id="TIGR01330">
    <property type="entry name" value="bisphos_HAL2"/>
    <property type="match status" value="1"/>
</dbReference>
<evidence type="ECO:0000256" key="3">
    <source>
        <dbReference type="ARBA" id="ARBA00012633"/>
    </source>
</evidence>
<dbReference type="InterPro" id="IPR051090">
    <property type="entry name" value="Inositol_monoP_superfamily"/>
</dbReference>
<evidence type="ECO:0000256" key="10">
    <source>
        <dbReference type="PIRSR" id="PIRSR600760-2"/>
    </source>
</evidence>
<dbReference type="HOGENOM" id="CLU_033446_1_1_1"/>
<keyword evidence="6 10" id="KW-0460">Magnesium</keyword>
<dbReference type="GO" id="GO:0042538">
    <property type="term" value="P:hyperosmotic salinity response"/>
    <property type="evidence" value="ECO:0007669"/>
    <property type="project" value="EnsemblFungi"/>
</dbReference>
<dbReference type="SUPFAM" id="SSF56655">
    <property type="entry name" value="Carbohydrate phosphatase"/>
    <property type="match status" value="1"/>
</dbReference>
<dbReference type="GO" id="GO:0008441">
    <property type="term" value="F:3'(2'),5'-bisphosphate nucleotidase activity"/>
    <property type="evidence" value="ECO:0007669"/>
    <property type="project" value="UniProtKB-EC"/>
</dbReference>
<feature type="transmembrane region" description="Helical" evidence="11">
    <location>
        <begin position="17"/>
        <end position="35"/>
    </location>
</feature>
<proteinExistence type="inferred from homology"/>
<dbReference type="FunFam" id="3.40.190.80:FF:000003">
    <property type="entry name" value="PAP-specific phosphatase HAL2-like"/>
    <property type="match status" value="1"/>
</dbReference>
<keyword evidence="11" id="KW-0812">Transmembrane</keyword>
<dbReference type="PROSITE" id="PS00629">
    <property type="entry name" value="IMP_1"/>
    <property type="match status" value="1"/>
</dbReference>
<feature type="binding site" evidence="10">
    <location>
        <position position="230"/>
    </location>
    <ligand>
        <name>Mg(2+)</name>
        <dbReference type="ChEBI" id="CHEBI:18420"/>
        <label>1</label>
        <note>catalytic</note>
    </ligand>
</feature>
<dbReference type="GO" id="GO:0016078">
    <property type="term" value="P:tRNA decay"/>
    <property type="evidence" value="ECO:0007669"/>
    <property type="project" value="EnsemblFungi"/>
</dbReference>
<dbReference type="GO" id="GO:0046872">
    <property type="term" value="F:metal ion binding"/>
    <property type="evidence" value="ECO:0007669"/>
    <property type="project" value="UniProtKB-KW"/>
</dbReference>
<evidence type="ECO:0000256" key="7">
    <source>
        <dbReference type="ARBA" id="ARBA00044466"/>
    </source>
</evidence>
<dbReference type="InterPro" id="IPR006239">
    <property type="entry name" value="DPNP"/>
</dbReference>
<comment type="cofactor">
    <cofactor evidence="1 10">
        <name>Mg(2+)</name>
        <dbReference type="ChEBI" id="CHEBI:18420"/>
    </cofactor>
</comment>
<evidence type="ECO:0000256" key="5">
    <source>
        <dbReference type="ARBA" id="ARBA00022801"/>
    </source>
</evidence>
<dbReference type="GO" id="GO:0052829">
    <property type="term" value="F:inositol-1,3,4-trisphosphate 1-phosphatase activity"/>
    <property type="evidence" value="ECO:0007669"/>
    <property type="project" value="EnsemblFungi"/>
</dbReference>
<dbReference type="Proteomes" id="UP000053617">
    <property type="component" value="Unassembled WGS sequence"/>
</dbReference>
<dbReference type="Gene3D" id="3.30.540.10">
    <property type="entry name" value="Fructose-1,6-Bisphosphatase, subunit A, domain 1"/>
    <property type="match status" value="1"/>
</dbReference>
<dbReference type="EMBL" id="KN847477">
    <property type="protein sequence ID" value="KIX05764.1"/>
    <property type="molecule type" value="Genomic_DNA"/>
</dbReference>
<gene>
    <name evidence="12" type="ORF">Z518_03736</name>
</gene>
<keyword evidence="11" id="KW-1133">Transmembrane helix</keyword>
<comment type="catalytic activity">
    <reaction evidence="7">
        <text>adenosine 2',5'-bisphosphate + H2O = AMP + phosphate</text>
        <dbReference type="Rhea" id="RHEA:77643"/>
        <dbReference type="ChEBI" id="CHEBI:15377"/>
        <dbReference type="ChEBI" id="CHEBI:43474"/>
        <dbReference type="ChEBI" id="CHEBI:194156"/>
        <dbReference type="ChEBI" id="CHEBI:456215"/>
        <dbReference type="EC" id="3.1.3.7"/>
    </reaction>
    <physiologicalReaction direction="left-to-right" evidence="7">
        <dbReference type="Rhea" id="RHEA:77644"/>
    </physiologicalReaction>
</comment>
<name>A0A0D2IJ48_9EURO</name>
<keyword evidence="4 10" id="KW-0479">Metal-binding</keyword>
<keyword evidence="11" id="KW-0472">Membrane</keyword>
<dbReference type="InterPro" id="IPR020550">
    <property type="entry name" value="Inositol_monophosphatase_CS"/>
</dbReference>
<evidence type="ECO:0000256" key="2">
    <source>
        <dbReference type="ARBA" id="ARBA00009759"/>
    </source>
</evidence>
<comment type="catalytic activity">
    <reaction evidence="8">
        <text>adenosine 3',5'-bisphosphate + H2O = AMP + phosphate</text>
        <dbReference type="Rhea" id="RHEA:10040"/>
        <dbReference type="ChEBI" id="CHEBI:15377"/>
        <dbReference type="ChEBI" id="CHEBI:43474"/>
        <dbReference type="ChEBI" id="CHEBI:58343"/>
        <dbReference type="ChEBI" id="CHEBI:456215"/>
        <dbReference type="EC" id="3.1.3.7"/>
    </reaction>
    <physiologicalReaction direction="left-to-right" evidence="8">
        <dbReference type="Rhea" id="RHEA:10041"/>
    </physiologicalReaction>
</comment>
<dbReference type="CDD" id="cd01517">
    <property type="entry name" value="PAP_phosphatase"/>
    <property type="match status" value="1"/>
</dbReference>
<organism evidence="12 13">
    <name type="scientific">Rhinocladiella mackenziei CBS 650.93</name>
    <dbReference type="NCBI Taxonomy" id="1442369"/>
    <lineage>
        <taxon>Eukaryota</taxon>
        <taxon>Fungi</taxon>
        <taxon>Dikarya</taxon>
        <taxon>Ascomycota</taxon>
        <taxon>Pezizomycotina</taxon>
        <taxon>Eurotiomycetes</taxon>
        <taxon>Chaetothyriomycetidae</taxon>
        <taxon>Chaetothyriales</taxon>
        <taxon>Herpotrichiellaceae</taxon>
        <taxon>Rhinocladiella</taxon>
    </lineage>
</organism>
<evidence type="ECO:0000256" key="6">
    <source>
        <dbReference type="ARBA" id="ARBA00022842"/>
    </source>
</evidence>
<reference evidence="12 13" key="1">
    <citation type="submission" date="2015-01" db="EMBL/GenBank/DDBJ databases">
        <title>The Genome Sequence of Rhinocladiella mackenzie CBS 650.93.</title>
        <authorList>
            <consortium name="The Broad Institute Genomics Platform"/>
            <person name="Cuomo C."/>
            <person name="de Hoog S."/>
            <person name="Gorbushina A."/>
            <person name="Stielow B."/>
            <person name="Teixiera M."/>
            <person name="Abouelleil A."/>
            <person name="Chapman S.B."/>
            <person name="Priest M."/>
            <person name="Young S.K."/>
            <person name="Wortman J."/>
            <person name="Nusbaum C."/>
            <person name="Birren B."/>
        </authorList>
    </citation>
    <scope>NUCLEOTIDE SEQUENCE [LARGE SCALE GENOMIC DNA]</scope>
    <source>
        <strain evidence="12 13">CBS 650.93</strain>
    </source>
</reference>
<keyword evidence="13" id="KW-1185">Reference proteome</keyword>
<protein>
    <recommendedName>
        <fullName evidence="3">3'(2'),5'-bisphosphate nucleotidase</fullName>
        <ecNumber evidence="3">3.1.3.7</ecNumber>
    </recommendedName>
</protein>
<evidence type="ECO:0000313" key="12">
    <source>
        <dbReference type="EMBL" id="KIX05764.1"/>
    </source>
</evidence>
<comment type="catalytic activity">
    <reaction evidence="9">
        <text>3'-phosphoadenylyl sulfate + H2O = adenosine 5'-phosphosulfate + phosphate</text>
        <dbReference type="Rhea" id="RHEA:77639"/>
        <dbReference type="ChEBI" id="CHEBI:15377"/>
        <dbReference type="ChEBI" id="CHEBI:43474"/>
        <dbReference type="ChEBI" id="CHEBI:58243"/>
        <dbReference type="ChEBI" id="CHEBI:58339"/>
        <dbReference type="EC" id="3.1.3.7"/>
    </reaction>
    <physiologicalReaction direction="left-to-right" evidence="9">
        <dbReference type="Rhea" id="RHEA:77640"/>
    </physiologicalReaction>
</comment>
<dbReference type="PROSITE" id="PS00630">
    <property type="entry name" value="IMP_2"/>
    <property type="match status" value="1"/>
</dbReference>
<evidence type="ECO:0000313" key="13">
    <source>
        <dbReference type="Proteomes" id="UP000053617"/>
    </source>
</evidence>
<evidence type="ECO:0000256" key="1">
    <source>
        <dbReference type="ARBA" id="ARBA00001946"/>
    </source>
</evidence>
<dbReference type="Pfam" id="PF00459">
    <property type="entry name" value="Inositol_P"/>
    <property type="match status" value="1"/>
</dbReference>
<comment type="similarity">
    <text evidence="2">Belongs to the inositol monophosphatase superfamily.</text>
</comment>
<dbReference type="RefSeq" id="XP_013272900.1">
    <property type="nucleotide sequence ID" value="XM_013417446.1"/>
</dbReference>
<feature type="binding site" evidence="10">
    <location>
        <position position="162"/>
    </location>
    <ligand>
        <name>Mg(2+)</name>
        <dbReference type="ChEBI" id="CHEBI:18420"/>
        <label>1</label>
        <note>catalytic</note>
    </ligand>
</feature>
<dbReference type="InterPro" id="IPR020583">
    <property type="entry name" value="Inositol_monoP_metal-BS"/>
</dbReference>
<dbReference type="VEuPathDB" id="FungiDB:Z518_03736"/>
<feature type="binding site" evidence="10">
    <location>
        <position position="227"/>
    </location>
    <ligand>
        <name>Mg(2+)</name>
        <dbReference type="ChEBI" id="CHEBI:18420"/>
        <label>1</label>
        <note>catalytic</note>
    </ligand>
</feature>
<dbReference type="FunFam" id="3.30.540.10:FF:000015">
    <property type="entry name" value="3',5'-bisphosphate nucleotidase"/>
    <property type="match status" value="1"/>
</dbReference>
<dbReference type="GO" id="GO:0009086">
    <property type="term" value="P:methionine biosynthetic process"/>
    <property type="evidence" value="ECO:0007669"/>
    <property type="project" value="EnsemblFungi"/>
</dbReference>
<evidence type="ECO:0000256" key="4">
    <source>
        <dbReference type="ARBA" id="ARBA00022723"/>
    </source>
</evidence>
<dbReference type="GO" id="GO:0046854">
    <property type="term" value="P:phosphatidylinositol phosphate biosynthetic process"/>
    <property type="evidence" value="ECO:0007669"/>
    <property type="project" value="InterPro"/>
</dbReference>
<sequence length="447" mass="47165">MKSALLHPNNLHYRRRVVPVLVCSIAVVIIALILAPRHSSSILPRLTALTSQFHSPIPISFISGLGNRSLTGTSPHTTTEEKNIDNKHINTTATMAYEKELKVAQLAVARAAILTKAVFHEKAKGTVSKDDKSPVTIGDFGAQALIIAAVKHNFPSDEVVGEEEASSLREQKELSSKIWSLVKDAKLSNPESDALLGGPLTTEDEMLSAIDQGNSAGGNKGRIWALDPIDGTKGFLRGGQYAVCLALIVDGDVKVGVLGCPNLPVDDTAPLTEDIGSAATDTEGKGVLFSAVQGEGATSQPLTRGAVTSGQPISVSKISKVSEAVMCESVEPGHSSKGDNALIAEKLGITGKPVQMDSQAKYGSVARGAGDLYLRLPVRKDYIEKIWDHAAGDLIVREAGGQVTDVNGKRLNFSLGRTLVENKGVVATPANVHAEVLKAVQEVLSAK</sequence>
<feature type="binding site" evidence="10">
    <location>
        <position position="388"/>
    </location>
    <ligand>
        <name>Mg(2+)</name>
        <dbReference type="ChEBI" id="CHEBI:18420"/>
        <label>1</label>
        <note>catalytic</note>
    </ligand>
</feature>
<evidence type="ECO:0000256" key="9">
    <source>
        <dbReference type="ARBA" id="ARBA00044484"/>
    </source>
</evidence>
<dbReference type="InterPro" id="IPR000760">
    <property type="entry name" value="Inositol_monophosphatase-like"/>
</dbReference>
<dbReference type="GO" id="GO:0004441">
    <property type="term" value="F:inositol-1,4-bisphosphate 1-phosphatase activity"/>
    <property type="evidence" value="ECO:0007669"/>
    <property type="project" value="EnsemblFungi"/>
</dbReference>
<evidence type="ECO:0000256" key="11">
    <source>
        <dbReference type="SAM" id="Phobius"/>
    </source>
</evidence>
<feature type="binding site" evidence="10">
    <location>
        <position position="229"/>
    </location>
    <ligand>
        <name>Mg(2+)</name>
        <dbReference type="ChEBI" id="CHEBI:18420"/>
        <label>1</label>
        <note>catalytic</note>
    </ligand>
</feature>
<dbReference type="GO" id="GO:0000103">
    <property type="term" value="P:sulfate assimilation"/>
    <property type="evidence" value="ECO:0007669"/>
    <property type="project" value="EnsemblFungi"/>
</dbReference>
<dbReference type="PANTHER" id="PTHR43200:SF6">
    <property type="entry name" value="3'(2'),5'-BISPHOSPHATE NUCLEOTIDASE"/>
    <property type="match status" value="1"/>
</dbReference>
<keyword evidence="5" id="KW-0378">Hydrolase</keyword>
<dbReference type="Gene3D" id="3.40.190.80">
    <property type="match status" value="1"/>
</dbReference>
<accession>A0A0D2IJ48</accession>
<dbReference type="OrthoDB" id="411145at2759"/>
<dbReference type="STRING" id="1442369.A0A0D2IJ48"/>
<dbReference type="PANTHER" id="PTHR43200">
    <property type="entry name" value="PHOSPHATASE"/>
    <property type="match status" value="1"/>
</dbReference>
<dbReference type="GeneID" id="25291807"/>
<evidence type="ECO:0000256" key="8">
    <source>
        <dbReference type="ARBA" id="ARBA00044479"/>
    </source>
</evidence>
<dbReference type="AlphaFoldDB" id="A0A0D2IJ48"/>